<feature type="transmembrane region" description="Helical" evidence="11">
    <location>
        <begin position="109"/>
        <end position="133"/>
    </location>
</feature>
<reference evidence="13 14" key="1">
    <citation type="submission" date="2024-05" db="EMBL/GenBank/DDBJ databases">
        <authorList>
            <person name="Wallberg A."/>
        </authorList>
    </citation>
    <scope>NUCLEOTIDE SEQUENCE [LARGE SCALE GENOMIC DNA]</scope>
</reference>
<keyword evidence="14" id="KW-1185">Reference proteome</keyword>
<evidence type="ECO:0000256" key="8">
    <source>
        <dbReference type="ARBA" id="ARBA00023170"/>
    </source>
</evidence>
<feature type="transmembrane region" description="Helical" evidence="11">
    <location>
        <begin position="12"/>
        <end position="36"/>
    </location>
</feature>
<feature type="domain" description="G-protein coupled receptors family 1 profile" evidence="12">
    <location>
        <begin position="125"/>
        <end position="223"/>
    </location>
</feature>
<name>A0AAV2QWX6_MEGNR</name>
<feature type="non-terminal residue" evidence="13">
    <location>
        <position position="223"/>
    </location>
</feature>
<dbReference type="PANTHER" id="PTHR24248">
    <property type="entry name" value="ADRENERGIC RECEPTOR-RELATED G-PROTEIN COUPLED RECEPTOR"/>
    <property type="match status" value="1"/>
</dbReference>
<protein>
    <recommendedName>
        <fullName evidence="12">G-protein coupled receptors family 1 profile domain-containing protein</fullName>
    </recommendedName>
</protein>
<accession>A0AAV2QWX6</accession>
<evidence type="ECO:0000256" key="4">
    <source>
        <dbReference type="ARBA" id="ARBA00022692"/>
    </source>
</evidence>
<evidence type="ECO:0000256" key="5">
    <source>
        <dbReference type="ARBA" id="ARBA00022989"/>
    </source>
</evidence>
<dbReference type="PROSITE" id="PS00237">
    <property type="entry name" value="G_PROTEIN_RECEP_F1_1"/>
    <property type="match status" value="1"/>
</dbReference>
<dbReference type="GO" id="GO:0005886">
    <property type="term" value="C:plasma membrane"/>
    <property type="evidence" value="ECO:0007669"/>
    <property type="project" value="UniProtKB-SubCell"/>
</dbReference>
<gene>
    <name evidence="13" type="ORF">MNOR_LOCUS17266</name>
</gene>
<evidence type="ECO:0000259" key="12">
    <source>
        <dbReference type="PROSITE" id="PS50262"/>
    </source>
</evidence>
<evidence type="ECO:0000256" key="7">
    <source>
        <dbReference type="ARBA" id="ARBA00023136"/>
    </source>
</evidence>
<evidence type="ECO:0000256" key="1">
    <source>
        <dbReference type="ARBA" id="ARBA00004651"/>
    </source>
</evidence>
<sequence length="223" mass="24476">MSLEKEQFENASISFLPMAPTIASSVISVISTSSWLSMMTLDPPEDHDTSLPTVVVNDLTSIFTPIMTLDPWTEKGTVISDSPSGFNPMIELLPTAKPAELGFFTSSKIIYLISEVIVALLAVMGNAMVIAVFTLERKLRRLTNYYIVSLALADLLVGLVGVPCAILTYLGLPKELRACLFMLSFLMMLCTVSIFCLVAVSVDRYWAILHPLLYSRIMTGKLA</sequence>
<organism evidence="13 14">
    <name type="scientific">Meganyctiphanes norvegica</name>
    <name type="common">Northern krill</name>
    <name type="synonym">Thysanopoda norvegica</name>
    <dbReference type="NCBI Taxonomy" id="48144"/>
    <lineage>
        <taxon>Eukaryota</taxon>
        <taxon>Metazoa</taxon>
        <taxon>Ecdysozoa</taxon>
        <taxon>Arthropoda</taxon>
        <taxon>Crustacea</taxon>
        <taxon>Multicrustacea</taxon>
        <taxon>Malacostraca</taxon>
        <taxon>Eumalacostraca</taxon>
        <taxon>Eucarida</taxon>
        <taxon>Euphausiacea</taxon>
        <taxon>Euphausiidae</taxon>
        <taxon>Meganyctiphanes</taxon>
    </lineage>
</organism>
<dbReference type="InterPro" id="IPR000276">
    <property type="entry name" value="GPCR_Rhodpsn"/>
</dbReference>
<keyword evidence="7 11" id="KW-0472">Membrane</keyword>
<feature type="transmembrane region" description="Helical" evidence="11">
    <location>
        <begin position="181"/>
        <end position="202"/>
    </location>
</feature>
<keyword evidence="9 10" id="KW-0807">Transducer</keyword>
<keyword evidence="3" id="KW-1003">Cell membrane</keyword>
<keyword evidence="5 11" id="KW-1133">Transmembrane helix</keyword>
<keyword evidence="8 10" id="KW-0675">Receptor</keyword>
<proteinExistence type="inferred from homology"/>
<dbReference type="SUPFAM" id="SSF81321">
    <property type="entry name" value="Family A G protein-coupled receptor-like"/>
    <property type="match status" value="1"/>
</dbReference>
<dbReference type="Proteomes" id="UP001497623">
    <property type="component" value="Unassembled WGS sequence"/>
</dbReference>
<comment type="similarity">
    <text evidence="2 10">Belongs to the G-protein coupled receptor 1 family.</text>
</comment>
<evidence type="ECO:0000256" key="6">
    <source>
        <dbReference type="ARBA" id="ARBA00023040"/>
    </source>
</evidence>
<dbReference type="GO" id="GO:0004930">
    <property type="term" value="F:G protein-coupled receptor activity"/>
    <property type="evidence" value="ECO:0007669"/>
    <property type="project" value="UniProtKB-KW"/>
</dbReference>
<evidence type="ECO:0000256" key="11">
    <source>
        <dbReference type="SAM" id="Phobius"/>
    </source>
</evidence>
<comment type="caution">
    <text evidence="13">The sequence shown here is derived from an EMBL/GenBank/DDBJ whole genome shotgun (WGS) entry which is preliminary data.</text>
</comment>
<evidence type="ECO:0000256" key="2">
    <source>
        <dbReference type="ARBA" id="ARBA00010663"/>
    </source>
</evidence>
<dbReference type="EMBL" id="CAXKWB010011774">
    <property type="protein sequence ID" value="CAL4102286.1"/>
    <property type="molecule type" value="Genomic_DNA"/>
</dbReference>
<evidence type="ECO:0000313" key="13">
    <source>
        <dbReference type="EMBL" id="CAL4102286.1"/>
    </source>
</evidence>
<comment type="subcellular location">
    <subcellularLocation>
        <location evidence="1">Cell membrane</location>
        <topology evidence="1">Multi-pass membrane protein</topology>
    </subcellularLocation>
</comment>
<keyword evidence="6 10" id="KW-0297">G-protein coupled receptor</keyword>
<evidence type="ECO:0000256" key="10">
    <source>
        <dbReference type="RuleBase" id="RU000688"/>
    </source>
</evidence>
<evidence type="ECO:0000256" key="3">
    <source>
        <dbReference type="ARBA" id="ARBA00022475"/>
    </source>
</evidence>
<dbReference type="Gene3D" id="1.20.1070.10">
    <property type="entry name" value="Rhodopsin 7-helix transmembrane proteins"/>
    <property type="match status" value="1"/>
</dbReference>
<evidence type="ECO:0000313" key="14">
    <source>
        <dbReference type="Proteomes" id="UP001497623"/>
    </source>
</evidence>
<feature type="transmembrane region" description="Helical" evidence="11">
    <location>
        <begin position="145"/>
        <end position="169"/>
    </location>
</feature>
<dbReference type="AlphaFoldDB" id="A0AAV2QWX6"/>
<dbReference type="PROSITE" id="PS50262">
    <property type="entry name" value="G_PROTEIN_RECEP_F1_2"/>
    <property type="match status" value="1"/>
</dbReference>
<dbReference type="InterPro" id="IPR017452">
    <property type="entry name" value="GPCR_Rhodpsn_7TM"/>
</dbReference>
<dbReference type="PRINTS" id="PR00237">
    <property type="entry name" value="GPCRRHODOPSN"/>
</dbReference>
<evidence type="ECO:0000256" key="9">
    <source>
        <dbReference type="ARBA" id="ARBA00023224"/>
    </source>
</evidence>
<keyword evidence="4 10" id="KW-0812">Transmembrane</keyword>
<dbReference type="Pfam" id="PF00001">
    <property type="entry name" value="7tm_1"/>
    <property type="match status" value="1"/>
</dbReference>